<dbReference type="Proteomes" id="UP001363622">
    <property type="component" value="Unassembled WGS sequence"/>
</dbReference>
<evidence type="ECO:0000256" key="1">
    <source>
        <dbReference type="SAM" id="MobiDB-lite"/>
    </source>
</evidence>
<sequence length="209" mass="22961">MAGLHCGLRRCCDLGFLAVIRVSLCPPHGLVIYPLGDHWITENRLSVQPGSLSGTATRRISLSATSCSHHISAVGPVFAHFVPTSGVRACMSALFRMFCWPVSLAPYQRPPAFSHTHLFTYTLWTDIGQICRLPRPTARPHAMAHMPSFITYMCTYIHDVHVHDRCQVISAELPTPSPSPTPRPITSISASHRSVAQRATARRSGSHST</sequence>
<accession>A0ABR1K9B2</accession>
<organism evidence="2 3">
    <name type="scientific">Phyllosticta citriasiana</name>
    <dbReference type="NCBI Taxonomy" id="595635"/>
    <lineage>
        <taxon>Eukaryota</taxon>
        <taxon>Fungi</taxon>
        <taxon>Dikarya</taxon>
        <taxon>Ascomycota</taxon>
        <taxon>Pezizomycotina</taxon>
        <taxon>Dothideomycetes</taxon>
        <taxon>Dothideomycetes incertae sedis</taxon>
        <taxon>Botryosphaeriales</taxon>
        <taxon>Phyllostictaceae</taxon>
        <taxon>Phyllosticta</taxon>
    </lineage>
</organism>
<comment type="caution">
    <text evidence="2">The sequence shown here is derived from an EMBL/GenBank/DDBJ whole genome shotgun (WGS) entry which is preliminary data.</text>
</comment>
<feature type="compositionally biased region" description="Basic residues" evidence="1">
    <location>
        <begin position="200"/>
        <end position="209"/>
    </location>
</feature>
<evidence type="ECO:0008006" key="4">
    <source>
        <dbReference type="Google" id="ProtNLM"/>
    </source>
</evidence>
<dbReference type="EMBL" id="JBBPHU010000014">
    <property type="protein sequence ID" value="KAK7510397.1"/>
    <property type="molecule type" value="Genomic_DNA"/>
</dbReference>
<gene>
    <name evidence="2" type="ORF">IWZ03DRAFT_76838</name>
</gene>
<reference evidence="2 3" key="1">
    <citation type="submission" date="2024-04" db="EMBL/GenBank/DDBJ databases">
        <title>Phyllosticta paracitricarpa is synonymous to the EU quarantine fungus P. citricarpa based on phylogenomic analyses.</title>
        <authorList>
            <consortium name="Lawrence Berkeley National Laboratory"/>
            <person name="Van Ingen-Buijs V.A."/>
            <person name="Van Westerhoven A.C."/>
            <person name="Haridas S."/>
            <person name="Skiadas P."/>
            <person name="Martin F."/>
            <person name="Groenewald J.Z."/>
            <person name="Crous P.W."/>
            <person name="Seidl M.F."/>
        </authorList>
    </citation>
    <scope>NUCLEOTIDE SEQUENCE [LARGE SCALE GENOMIC DNA]</scope>
    <source>
        <strain evidence="2 3">CBS 123371</strain>
    </source>
</reference>
<proteinExistence type="predicted"/>
<name>A0ABR1K9B2_9PEZI</name>
<evidence type="ECO:0000313" key="2">
    <source>
        <dbReference type="EMBL" id="KAK7510397.1"/>
    </source>
</evidence>
<keyword evidence="3" id="KW-1185">Reference proteome</keyword>
<evidence type="ECO:0000313" key="3">
    <source>
        <dbReference type="Proteomes" id="UP001363622"/>
    </source>
</evidence>
<feature type="region of interest" description="Disordered" evidence="1">
    <location>
        <begin position="172"/>
        <end position="209"/>
    </location>
</feature>
<protein>
    <recommendedName>
        <fullName evidence="4">Secreted protein</fullName>
    </recommendedName>
</protein>